<protein>
    <submittedName>
        <fullName evidence="2">Uncharacterized protein</fullName>
    </submittedName>
</protein>
<evidence type="ECO:0000313" key="3">
    <source>
        <dbReference type="Proteomes" id="UP000023152"/>
    </source>
</evidence>
<dbReference type="Proteomes" id="UP000023152">
    <property type="component" value="Unassembled WGS sequence"/>
</dbReference>
<keyword evidence="3" id="KW-1185">Reference proteome</keyword>
<keyword evidence="1" id="KW-1133">Transmembrane helix</keyword>
<organism evidence="2 3">
    <name type="scientific">Reticulomyxa filosa</name>
    <dbReference type="NCBI Taxonomy" id="46433"/>
    <lineage>
        <taxon>Eukaryota</taxon>
        <taxon>Sar</taxon>
        <taxon>Rhizaria</taxon>
        <taxon>Retaria</taxon>
        <taxon>Foraminifera</taxon>
        <taxon>Monothalamids</taxon>
        <taxon>Reticulomyxidae</taxon>
        <taxon>Reticulomyxa</taxon>
    </lineage>
</organism>
<dbReference type="AlphaFoldDB" id="X6LCN0"/>
<feature type="transmembrane region" description="Helical" evidence="1">
    <location>
        <begin position="51"/>
        <end position="66"/>
    </location>
</feature>
<proteinExistence type="predicted"/>
<evidence type="ECO:0000313" key="2">
    <source>
        <dbReference type="EMBL" id="ETN99782.1"/>
    </source>
</evidence>
<gene>
    <name evidence="2" type="ORF">RFI_37685</name>
</gene>
<keyword evidence="1" id="KW-0812">Transmembrane</keyword>
<dbReference type="EMBL" id="ASPP01042943">
    <property type="protein sequence ID" value="ETN99782.1"/>
    <property type="molecule type" value="Genomic_DNA"/>
</dbReference>
<comment type="caution">
    <text evidence="2">The sequence shown here is derived from an EMBL/GenBank/DDBJ whole genome shotgun (WGS) entry which is preliminary data.</text>
</comment>
<sequence>METCRHVRANKGMGRAELEPSRKNNQFYRVRKGQMSRHRRAKKKSSPQPELLSMLSKFIFLYFFLMERKKKNFLFFFFTKKLGDKPKDFDEKYDISSKVEQVRNNEKMQCVCNKVAEFAYTEWNLLGQLVTETKQVYFLFCFGDGR</sequence>
<reference evidence="2 3" key="1">
    <citation type="journal article" date="2013" name="Curr. Biol.">
        <title>The Genome of the Foraminiferan Reticulomyxa filosa.</title>
        <authorList>
            <person name="Glockner G."/>
            <person name="Hulsmann N."/>
            <person name="Schleicher M."/>
            <person name="Noegel A.A."/>
            <person name="Eichinger L."/>
            <person name="Gallinger C."/>
            <person name="Pawlowski J."/>
            <person name="Sierra R."/>
            <person name="Euteneuer U."/>
            <person name="Pillet L."/>
            <person name="Moustafa A."/>
            <person name="Platzer M."/>
            <person name="Groth M."/>
            <person name="Szafranski K."/>
            <person name="Schliwa M."/>
        </authorList>
    </citation>
    <scope>NUCLEOTIDE SEQUENCE [LARGE SCALE GENOMIC DNA]</scope>
</reference>
<keyword evidence="1" id="KW-0472">Membrane</keyword>
<accession>X6LCN0</accession>
<evidence type="ECO:0000256" key="1">
    <source>
        <dbReference type="SAM" id="Phobius"/>
    </source>
</evidence>
<name>X6LCN0_RETFI</name>